<keyword evidence="13" id="KW-1185">Reference proteome</keyword>
<dbReference type="Gene3D" id="1.50.10.10">
    <property type="match status" value="1"/>
</dbReference>
<keyword evidence="5" id="KW-0119">Carbohydrate metabolism</keyword>
<evidence type="ECO:0000256" key="8">
    <source>
        <dbReference type="ARBA" id="ARBA00033442"/>
    </source>
</evidence>
<evidence type="ECO:0000256" key="5">
    <source>
        <dbReference type="ARBA" id="ARBA00023277"/>
    </source>
</evidence>
<keyword evidence="4" id="KW-0378">Hydrolase</keyword>
<dbReference type="InterPro" id="IPR012341">
    <property type="entry name" value="6hp_glycosidase-like_sf"/>
</dbReference>
<dbReference type="PANTHER" id="PTHR31616:SF9">
    <property type="entry name" value="GLUCOAMYLASE, INTRACELLULAR SPORULATION-SPECIFIC"/>
    <property type="match status" value="1"/>
</dbReference>
<feature type="chain" id="PRO_5043506927" description="glucan 1,4-alpha-glucosidase" evidence="10">
    <location>
        <begin position="22"/>
        <end position="564"/>
    </location>
</feature>
<dbReference type="Pfam" id="PF00723">
    <property type="entry name" value="Glyco_hydro_15"/>
    <property type="match status" value="1"/>
</dbReference>
<sequence>MLNKSMKAALLLLISSTSVVGFPLVQIAEANPLQSYHAASNLPLNNFKSFIESFFSSYLHKPEPSEIYIDDGIQSIYHLNETTDENFESWIDDQYELSFSRILENIGGVGTNLQNVSDGAVIASPSKSNPNYFYQWVRDAAITVNSIVEYLNDNIEDLESSYSKKLFFAIESYIANNHKLQRLDNKSGTWESLDSLGEPKFMPDTTTFDEHWGRPQRDGPGLRVITMINYLNFLKNNDLDVLYPNLIHNASFVYNEILKPDLTYVINKWDKDGFDLWEEIDSIHLFTSLTMLKSLKMGIKLSEAFKDYEFNLRLRTSFTALRLYILLDSGFKVPNIPFLIETPSLVAEAKRCGLDIASILASLRAHDLDDPTDIIDIPFSVDDSSVLSTLAALVTDMKYRYPINHADGTFNKGFAIGRYPEDLYDGLGISEGNPWFIATATSSELLFKLVYYLYYHNKDLVITNDQFSFYSNFISLDPNTKSEKVILPFGSDAFVDTTLSLMKYADAFLEVIQEHVDADGHMSEQFNKYTGYMEGAEDLTWSYGSFWSAVRWRKRAQWEIDHNV</sequence>
<dbReference type="GO" id="GO:0000324">
    <property type="term" value="C:fungal-type vacuole"/>
    <property type="evidence" value="ECO:0007669"/>
    <property type="project" value="TreeGrafter"/>
</dbReference>
<dbReference type="EC" id="3.2.1.3" evidence="3"/>
<dbReference type="GO" id="GO:0004339">
    <property type="term" value="F:glucan 1,4-alpha-glucosidase activity"/>
    <property type="evidence" value="ECO:0007669"/>
    <property type="project" value="UniProtKB-EC"/>
</dbReference>
<evidence type="ECO:0000256" key="1">
    <source>
        <dbReference type="ARBA" id="ARBA00001863"/>
    </source>
</evidence>
<name>A0AAV5QYQ2_PICKL</name>
<dbReference type="SUPFAM" id="SSF48208">
    <property type="entry name" value="Six-hairpin glycosidases"/>
    <property type="match status" value="1"/>
</dbReference>
<evidence type="ECO:0000256" key="4">
    <source>
        <dbReference type="ARBA" id="ARBA00022801"/>
    </source>
</evidence>
<reference evidence="12 13" key="1">
    <citation type="journal article" date="2023" name="Elife">
        <title>Identification of key yeast species and microbe-microbe interactions impacting larval growth of Drosophila in the wild.</title>
        <authorList>
            <person name="Mure A."/>
            <person name="Sugiura Y."/>
            <person name="Maeda R."/>
            <person name="Honda K."/>
            <person name="Sakurai N."/>
            <person name="Takahashi Y."/>
            <person name="Watada M."/>
            <person name="Katoh T."/>
            <person name="Gotoh A."/>
            <person name="Gotoh Y."/>
            <person name="Taniguchi I."/>
            <person name="Nakamura K."/>
            <person name="Hayashi T."/>
            <person name="Katayama T."/>
            <person name="Uemura T."/>
            <person name="Hattori Y."/>
        </authorList>
    </citation>
    <scope>NUCLEOTIDE SEQUENCE [LARGE SCALE GENOMIC DNA]</scope>
    <source>
        <strain evidence="12 13">PK-24</strain>
    </source>
</reference>
<accession>A0AAV5QYQ2</accession>
<dbReference type="EMBL" id="BTGB01000001">
    <property type="protein sequence ID" value="GMM44309.1"/>
    <property type="molecule type" value="Genomic_DNA"/>
</dbReference>
<evidence type="ECO:0000256" key="2">
    <source>
        <dbReference type="ARBA" id="ARBA00006188"/>
    </source>
</evidence>
<dbReference type="AlphaFoldDB" id="A0AAV5QYQ2"/>
<dbReference type="InterPro" id="IPR011613">
    <property type="entry name" value="GH15-like"/>
</dbReference>
<gene>
    <name evidence="12" type="ORF">DAPK24_008840</name>
</gene>
<comment type="similarity">
    <text evidence="2">Belongs to the glycosyl hydrolase 15 family.</text>
</comment>
<evidence type="ECO:0000259" key="11">
    <source>
        <dbReference type="Pfam" id="PF00723"/>
    </source>
</evidence>
<evidence type="ECO:0000256" key="9">
    <source>
        <dbReference type="ARBA" id="ARBA00033473"/>
    </source>
</evidence>
<protein>
    <recommendedName>
        <fullName evidence="3">glucan 1,4-alpha-glucosidase</fullName>
        <ecNumber evidence="3">3.2.1.3</ecNumber>
    </recommendedName>
    <alternativeName>
        <fullName evidence="9">1,4-alpha-D-glucan glucohydrolase</fullName>
    </alternativeName>
    <alternativeName>
        <fullName evidence="8">Glucan 1,4-alpha-glucosidase</fullName>
    </alternativeName>
</protein>
<feature type="signal peptide" evidence="10">
    <location>
        <begin position="1"/>
        <end position="21"/>
    </location>
</feature>
<proteinExistence type="inferred from homology"/>
<feature type="domain" description="GH15-like" evidence="11">
    <location>
        <begin position="102"/>
        <end position="548"/>
    </location>
</feature>
<comment type="caution">
    <text evidence="12">The sequence shown here is derived from an EMBL/GenBank/DDBJ whole genome shotgun (WGS) entry which is preliminary data.</text>
</comment>
<keyword evidence="6" id="KW-0326">Glycosidase</keyword>
<dbReference type="GO" id="GO:0000272">
    <property type="term" value="P:polysaccharide catabolic process"/>
    <property type="evidence" value="ECO:0007669"/>
    <property type="project" value="UniProtKB-KW"/>
</dbReference>
<dbReference type="PANTHER" id="PTHR31616">
    <property type="entry name" value="TREHALASE"/>
    <property type="match status" value="1"/>
</dbReference>
<evidence type="ECO:0000313" key="12">
    <source>
        <dbReference type="EMBL" id="GMM44309.1"/>
    </source>
</evidence>
<evidence type="ECO:0000256" key="7">
    <source>
        <dbReference type="ARBA" id="ARBA00023326"/>
    </source>
</evidence>
<keyword evidence="7" id="KW-0624">Polysaccharide degradation</keyword>
<keyword evidence="10" id="KW-0732">Signal</keyword>
<dbReference type="InterPro" id="IPR008928">
    <property type="entry name" value="6-hairpin_glycosidase_sf"/>
</dbReference>
<evidence type="ECO:0000313" key="13">
    <source>
        <dbReference type="Proteomes" id="UP001378960"/>
    </source>
</evidence>
<evidence type="ECO:0000256" key="3">
    <source>
        <dbReference type="ARBA" id="ARBA00012593"/>
    </source>
</evidence>
<comment type="catalytic activity">
    <reaction evidence="1">
        <text>Hydrolysis of terminal (1-&gt;4)-linked alpha-D-glucose residues successively from non-reducing ends of the chains with release of beta-D-glucose.</text>
        <dbReference type="EC" id="3.2.1.3"/>
    </reaction>
</comment>
<dbReference type="Proteomes" id="UP001378960">
    <property type="component" value="Unassembled WGS sequence"/>
</dbReference>
<organism evidence="12 13">
    <name type="scientific">Pichia kluyveri</name>
    <name type="common">Yeast</name>
    <dbReference type="NCBI Taxonomy" id="36015"/>
    <lineage>
        <taxon>Eukaryota</taxon>
        <taxon>Fungi</taxon>
        <taxon>Dikarya</taxon>
        <taxon>Ascomycota</taxon>
        <taxon>Saccharomycotina</taxon>
        <taxon>Pichiomycetes</taxon>
        <taxon>Pichiales</taxon>
        <taxon>Pichiaceae</taxon>
        <taxon>Pichia</taxon>
    </lineage>
</organism>
<evidence type="ECO:0000256" key="6">
    <source>
        <dbReference type="ARBA" id="ARBA00023295"/>
    </source>
</evidence>
<evidence type="ECO:0000256" key="10">
    <source>
        <dbReference type="SAM" id="SignalP"/>
    </source>
</evidence>
<dbReference type="PRINTS" id="PR00736">
    <property type="entry name" value="GLHYDRLASE15"/>
</dbReference>
<dbReference type="InterPro" id="IPR000165">
    <property type="entry name" value="Glucoamylase"/>
</dbReference>